<dbReference type="Gene3D" id="3.20.20.370">
    <property type="entry name" value="Glycoside hydrolase/deacetylase"/>
    <property type="match status" value="1"/>
</dbReference>
<dbReference type="PANTHER" id="PTHR10587:SF133">
    <property type="entry name" value="CHITIN DEACETYLASE 1-RELATED"/>
    <property type="match status" value="1"/>
</dbReference>
<keyword evidence="2" id="KW-0378">Hydrolase</keyword>
<gene>
    <name evidence="4" type="ORF">SAMN04488111_2787</name>
</gene>
<dbReference type="RefSeq" id="WP_089379070.1">
    <property type="nucleotide sequence ID" value="NZ_FZNX01000005.1"/>
</dbReference>
<keyword evidence="5" id="KW-1185">Reference proteome</keyword>
<feature type="domain" description="NodB homology" evidence="3">
    <location>
        <begin position="28"/>
        <end position="206"/>
    </location>
</feature>
<evidence type="ECO:0000256" key="2">
    <source>
        <dbReference type="ARBA" id="ARBA00022801"/>
    </source>
</evidence>
<dbReference type="InterPro" id="IPR002509">
    <property type="entry name" value="NODB_dom"/>
</dbReference>
<dbReference type="AlphaFoldDB" id="A0A238YT05"/>
<evidence type="ECO:0000313" key="5">
    <source>
        <dbReference type="Proteomes" id="UP000198412"/>
    </source>
</evidence>
<dbReference type="InterPro" id="IPR050248">
    <property type="entry name" value="Polysacc_deacetylase_ArnD"/>
</dbReference>
<dbReference type="GO" id="GO:0005975">
    <property type="term" value="P:carbohydrate metabolic process"/>
    <property type="evidence" value="ECO:0007669"/>
    <property type="project" value="InterPro"/>
</dbReference>
<dbReference type="SUPFAM" id="SSF88713">
    <property type="entry name" value="Glycoside hydrolase/deacetylase"/>
    <property type="match status" value="1"/>
</dbReference>
<dbReference type="GO" id="GO:0016020">
    <property type="term" value="C:membrane"/>
    <property type="evidence" value="ECO:0007669"/>
    <property type="project" value="TreeGrafter"/>
</dbReference>
<protein>
    <submittedName>
        <fullName evidence="4">Peptidoglycan/xylan/chitin deacetylase, PgdA/CDA1 family</fullName>
    </submittedName>
</protein>
<keyword evidence="1" id="KW-0479">Metal-binding</keyword>
<name>A0A238YT05_9FLAO</name>
<proteinExistence type="predicted"/>
<dbReference type="Pfam" id="PF01522">
    <property type="entry name" value="Polysacc_deac_1"/>
    <property type="match status" value="1"/>
</dbReference>
<dbReference type="PROSITE" id="PS51677">
    <property type="entry name" value="NODB"/>
    <property type="match status" value="1"/>
</dbReference>
<dbReference type="Proteomes" id="UP000198412">
    <property type="component" value="Unassembled WGS sequence"/>
</dbReference>
<dbReference type="PANTHER" id="PTHR10587">
    <property type="entry name" value="GLYCOSYL TRANSFERASE-RELATED"/>
    <property type="match status" value="1"/>
</dbReference>
<evidence type="ECO:0000313" key="4">
    <source>
        <dbReference type="EMBL" id="SNR74082.1"/>
    </source>
</evidence>
<dbReference type="CDD" id="cd10917">
    <property type="entry name" value="CE4_NodB_like_6s_7s"/>
    <property type="match status" value="1"/>
</dbReference>
<dbReference type="GO" id="GO:0016810">
    <property type="term" value="F:hydrolase activity, acting on carbon-nitrogen (but not peptide) bonds"/>
    <property type="evidence" value="ECO:0007669"/>
    <property type="project" value="InterPro"/>
</dbReference>
<reference evidence="5" key="1">
    <citation type="submission" date="2017-06" db="EMBL/GenBank/DDBJ databases">
        <authorList>
            <person name="Varghese N."/>
            <person name="Submissions S."/>
        </authorList>
    </citation>
    <scope>NUCLEOTIDE SEQUENCE [LARGE SCALE GENOMIC DNA]</scope>
    <source>
        <strain evidence="5">DSM 27993</strain>
    </source>
</reference>
<accession>A0A238YT05</accession>
<dbReference type="GO" id="GO:0046872">
    <property type="term" value="F:metal ion binding"/>
    <property type="evidence" value="ECO:0007669"/>
    <property type="project" value="UniProtKB-KW"/>
</dbReference>
<evidence type="ECO:0000259" key="3">
    <source>
        <dbReference type="PROSITE" id="PS51677"/>
    </source>
</evidence>
<dbReference type="OrthoDB" id="9812065at2"/>
<evidence type="ECO:0000256" key="1">
    <source>
        <dbReference type="ARBA" id="ARBA00022723"/>
    </source>
</evidence>
<organism evidence="4 5">
    <name type="scientific">Lutibacter flavus</name>
    <dbReference type="NCBI Taxonomy" id="691689"/>
    <lineage>
        <taxon>Bacteria</taxon>
        <taxon>Pseudomonadati</taxon>
        <taxon>Bacteroidota</taxon>
        <taxon>Flavobacteriia</taxon>
        <taxon>Flavobacteriales</taxon>
        <taxon>Flavobacteriaceae</taxon>
        <taxon>Lutibacter</taxon>
    </lineage>
</organism>
<dbReference type="EMBL" id="FZNX01000005">
    <property type="protein sequence ID" value="SNR74082.1"/>
    <property type="molecule type" value="Genomic_DNA"/>
</dbReference>
<dbReference type="InterPro" id="IPR011330">
    <property type="entry name" value="Glyco_hydro/deAcase_b/a-brl"/>
</dbReference>
<sequence>MKPYFIKTPIFIKFIFNKWVWSFSKKEKNIYLTFDDGPTADITEWTLNELNKYNAKATFFCIGKNIEELPELFQHISTQGHSIGNHTNNHLNGSKTSWNDYLLNFEKAEKHFDNIDTKLFRPPYGKLKISQAKKIRKKGYKIIMWDILSADFDTAISNKKCLENVIKNAQNGSIIVFHDSLKASEKLKYVLPKILEYYNAEGFTFKSIN</sequence>